<feature type="transmembrane region" description="Helical" evidence="17">
    <location>
        <begin position="254"/>
        <end position="272"/>
    </location>
</feature>
<proteinExistence type="inferred from homology"/>
<evidence type="ECO:0000256" key="3">
    <source>
        <dbReference type="ARBA" id="ARBA00012374"/>
    </source>
</evidence>
<protein>
    <recommendedName>
        <fullName evidence="4 17">Undecaprenyl-diphosphatase</fullName>
        <ecNumber evidence="3 17">3.6.1.27</ecNumber>
    </recommendedName>
    <alternativeName>
        <fullName evidence="15 17">Bacitracin resistance protein</fullName>
    </alternativeName>
    <alternativeName>
        <fullName evidence="14 17">Undecaprenyl pyrophosphate phosphatase</fullName>
    </alternativeName>
</protein>
<evidence type="ECO:0000313" key="19">
    <source>
        <dbReference type="Proteomes" id="UP000434639"/>
    </source>
</evidence>
<dbReference type="GO" id="GO:0008360">
    <property type="term" value="P:regulation of cell shape"/>
    <property type="evidence" value="ECO:0007669"/>
    <property type="project" value="UniProtKB-KW"/>
</dbReference>
<keyword evidence="7 17" id="KW-0378">Hydrolase</keyword>
<keyword evidence="11 17" id="KW-0472">Membrane</keyword>
<dbReference type="RefSeq" id="WP_155112884.1">
    <property type="nucleotide sequence ID" value="NZ_WMIB01000013.1"/>
</dbReference>
<evidence type="ECO:0000256" key="14">
    <source>
        <dbReference type="ARBA" id="ARBA00032707"/>
    </source>
</evidence>
<evidence type="ECO:0000256" key="1">
    <source>
        <dbReference type="ARBA" id="ARBA00004651"/>
    </source>
</evidence>
<evidence type="ECO:0000256" key="12">
    <source>
        <dbReference type="ARBA" id="ARBA00023251"/>
    </source>
</evidence>
<evidence type="ECO:0000256" key="17">
    <source>
        <dbReference type="HAMAP-Rule" id="MF_01006"/>
    </source>
</evidence>
<evidence type="ECO:0000256" key="13">
    <source>
        <dbReference type="ARBA" id="ARBA00023316"/>
    </source>
</evidence>
<comment type="miscellaneous">
    <text evidence="17">Bacitracin is thought to be involved in the inhibition of peptidoglycan synthesis by sequestering undecaprenyl diphosphate, thereby reducing the pool of lipid carrier available.</text>
</comment>
<dbReference type="AlphaFoldDB" id="A0A7X2S685"/>
<evidence type="ECO:0000256" key="4">
    <source>
        <dbReference type="ARBA" id="ARBA00021581"/>
    </source>
</evidence>
<evidence type="ECO:0000256" key="16">
    <source>
        <dbReference type="ARBA" id="ARBA00047594"/>
    </source>
</evidence>
<dbReference type="GO" id="GO:0005886">
    <property type="term" value="C:plasma membrane"/>
    <property type="evidence" value="ECO:0007669"/>
    <property type="project" value="UniProtKB-SubCell"/>
</dbReference>
<feature type="transmembrane region" description="Helical" evidence="17">
    <location>
        <begin position="118"/>
        <end position="139"/>
    </location>
</feature>
<comment type="subcellular location">
    <subcellularLocation>
        <location evidence="1 17">Cell membrane</location>
        <topology evidence="1 17">Multi-pass membrane protein</topology>
    </subcellularLocation>
</comment>
<evidence type="ECO:0000256" key="9">
    <source>
        <dbReference type="ARBA" id="ARBA00022984"/>
    </source>
</evidence>
<dbReference type="PANTHER" id="PTHR30622">
    <property type="entry name" value="UNDECAPRENYL-DIPHOSPHATASE"/>
    <property type="match status" value="1"/>
</dbReference>
<keyword evidence="8 17" id="KW-0133">Cell shape</keyword>
<comment type="caution">
    <text evidence="18">The sequence shown here is derived from an EMBL/GenBank/DDBJ whole genome shotgun (WGS) entry which is preliminary data.</text>
</comment>
<dbReference type="PANTHER" id="PTHR30622:SF2">
    <property type="entry name" value="UNDECAPRENYL-DIPHOSPHATASE"/>
    <property type="match status" value="1"/>
</dbReference>
<evidence type="ECO:0000313" key="18">
    <source>
        <dbReference type="EMBL" id="MTH54377.1"/>
    </source>
</evidence>
<evidence type="ECO:0000256" key="7">
    <source>
        <dbReference type="ARBA" id="ARBA00022801"/>
    </source>
</evidence>
<keyword evidence="10 17" id="KW-1133">Transmembrane helix</keyword>
<reference evidence="18 19" key="1">
    <citation type="journal article" date="2017" name="Int. J. Syst. Evol. Microbiol.">
        <title>Bacillus mangrovi sp. nov., isolated from a sediment sample from a mangrove forest.</title>
        <authorList>
            <person name="Gupta V."/>
            <person name="Singh P.K."/>
            <person name="Korpole S."/>
            <person name="Tanuku N.R.S."/>
            <person name="Pinnaka A.K."/>
        </authorList>
    </citation>
    <scope>NUCLEOTIDE SEQUENCE [LARGE SCALE GENOMIC DNA]</scope>
    <source>
        <strain evidence="18 19">KCTC 33872</strain>
    </source>
</reference>
<name>A0A7X2S685_9BACI</name>
<dbReference type="EC" id="3.6.1.27" evidence="3 17"/>
<keyword evidence="13 17" id="KW-0961">Cell wall biogenesis/degradation</keyword>
<keyword evidence="6 17" id="KW-0812">Transmembrane</keyword>
<comment type="catalytic activity">
    <reaction evidence="16 17">
        <text>di-trans,octa-cis-undecaprenyl diphosphate + H2O = di-trans,octa-cis-undecaprenyl phosphate + phosphate + H(+)</text>
        <dbReference type="Rhea" id="RHEA:28094"/>
        <dbReference type="ChEBI" id="CHEBI:15377"/>
        <dbReference type="ChEBI" id="CHEBI:15378"/>
        <dbReference type="ChEBI" id="CHEBI:43474"/>
        <dbReference type="ChEBI" id="CHEBI:58405"/>
        <dbReference type="ChEBI" id="CHEBI:60392"/>
        <dbReference type="EC" id="3.6.1.27"/>
    </reaction>
</comment>
<feature type="transmembrane region" description="Helical" evidence="17">
    <location>
        <begin position="224"/>
        <end position="242"/>
    </location>
</feature>
<feature type="transmembrane region" description="Helical" evidence="17">
    <location>
        <begin position="91"/>
        <end position="112"/>
    </location>
</feature>
<keyword evidence="9 17" id="KW-0573">Peptidoglycan synthesis</keyword>
<dbReference type="GO" id="GO:0046677">
    <property type="term" value="P:response to antibiotic"/>
    <property type="evidence" value="ECO:0007669"/>
    <property type="project" value="UniProtKB-UniRule"/>
</dbReference>
<evidence type="ECO:0000256" key="10">
    <source>
        <dbReference type="ARBA" id="ARBA00022989"/>
    </source>
</evidence>
<organism evidence="18 19">
    <name type="scientific">Metabacillus mangrovi</name>
    <dbReference type="NCBI Taxonomy" id="1491830"/>
    <lineage>
        <taxon>Bacteria</taxon>
        <taxon>Bacillati</taxon>
        <taxon>Bacillota</taxon>
        <taxon>Bacilli</taxon>
        <taxon>Bacillales</taxon>
        <taxon>Bacillaceae</taxon>
        <taxon>Metabacillus</taxon>
    </lineage>
</organism>
<keyword evidence="5 17" id="KW-1003">Cell membrane</keyword>
<keyword evidence="19" id="KW-1185">Reference proteome</keyword>
<dbReference type="GO" id="GO:0071555">
    <property type="term" value="P:cell wall organization"/>
    <property type="evidence" value="ECO:0007669"/>
    <property type="project" value="UniProtKB-KW"/>
</dbReference>
<evidence type="ECO:0000256" key="2">
    <source>
        <dbReference type="ARBA" id="ARBA00010621"/>
    </source>
</evidence>
<dbReference type="GO" id="GO:0050380">
    <property type="term" value="F:undecaprenyl-diphosphatase activity"/>
    <property type="evidence" value="ECO:0007669"/>
    <property type="project" value="UniProtKB-UniRule"/>
</dbReference>
<dbReference type="GO" id="GO:0009252">
    <property type="term" value="P:peptidoglycan biosynthetic process"/>
    <property type="evidence" value="ECO:0007669"/>
    <property type="project" value="UniProtKB-KW"/>
</dbReference>
<comment type="similarity">
    <text evidence="2 17">Belongs to the UppP family.</text>
</comment>
<dbReference type="Pfam" id="PF02673">
    <property type="entry name" value="BacA"/>
    <property type="match status" value="1"/>
</dbReference>
<evidence type="ECO:0000256" key="5">
    <source>
        <dbReference type="ARBA" id="ARBA00022475"/>
    </source>
</evidence>
<keyword evidence="12 17" id="KW-0046">Antibiotic resistance</keyword>
<gene>
    <name evidence="17" type="primary">uppP</name>
    <name evidence="18" type="ORF">GKZ89_13280</name>
</gene>
<comment type="function">
    <text evidence="17">Catalyzes the dephosphorylation of undecaprenyl diphosphate (UPP). Confers resistance to bacitracin.</text>
</comment>
<dbReference type="HAMAP" id="MF_01006">
    <property type="entry name" value="Undec_diphosphatase"/>
    <property type="match status" value="1"/>
</dbReference>
<dbReference type="Proteomes" id="UP000434639">
    <property type="component" value="Unassembled WGS sequence"/>
</dbReference>
<dbReference type="EMBL" id="WMIB01000013">
    <property type="protein sequence ID" value="MTH54377.1"/>
    <property type="molecule type" value="Genomic_DNA"/>
</dbReference>
<evidence type="ECO:0000256" key="6">
    <source>
        <dbReference type="ARBA" id="ARBA00022692"/>
    </source>
</evidence>
<evidence type="ECO:0000256" key="11">
    <source>
        <dbReference type="ARBA" id="ARBA00023136"/>
    </source>
</evidence>
<dbReference type="InterPro" id="IPR003824">
    <property type="entry name" value="UppP"/>
</dbReference>
<evidence type="ECO:0000256" key="15">
    <source>
        <dbReference type="ARBA" id="ARBA00032932"/>
    </source>
</evidence>
<accession>A0A7X2S685</accession>
<sequence>MEIYEWQVVLKYLILGLVQGFTEPIPVSSSGHVIIGQRLLGIEQKGLQFEILTNTASLIAICFIYREDLKRLVVHAVKFIRTRNSEYKSDFMFVVYVAAGTVPAAVLGLLFSDLIADYFTSIHTIAVTLLITGTALWLIRNFQGRKRDGDLSFKDASIVGLAQAVALVPGISRSGSTVIASIAVGMKQDTALRFSFLLYIPVSLGGMILGFFEYTRGPGLEGLAVPYLAAFFAALIMTYAAMKWFMGIMARGNLKYFAFYCYAAGILLLIYGPHFL</sequence>
<dbReference type="OrthoDB" id="9808289at2"/>
<evidence type="ECO:0000256" key="8">
    <source>
        <dbReference type="ARBA" id="ARBA00022960"/>
    </source>
</evidence>
<feature type="transmembrane region" description="Helical" evidence="17">
    <location>
        <begin position="191"/>
        <end position="212"/>
    </location>
</feature>